<dbReference type="AlphaFoldDB" id="A0A1G2P441"/>
<dbReference type="Gene3D" id="3.10.28.10">
    <property type="entry name" value="Homing endonucleases"/>
    <property type="match status" value="2"/>
</dbReference>
<evidence type="ECO:0000313" key="3">
    <source>
        <dbReference type="Proteomes" id="UP000176355"/>
    </source>
</evidence>
<name>A0A1G2P441_9BACT</name>
<dbReference type="GO" id="GO:0004519">
    <property type="term" value="F:endonuclease activity"/>
    <property type="evidence" value="ECO:0007669"/>
    <property type="project" value="InterPro"/>
</dbReference>
<dbReference type="InterPro" id="IPR004860">
    <property type="entry name" value="LAGLIDADG_dom"/>
</dbReference>
<organism evidence="2 3">
    <name type="scientific">Candidatus Taylorbacteria bacterium RIFCSPLOWO2_12_FULL_44_15c</name>
    <dbReference type="NCBI Taxonomy" id="1802333"/>
    <lineage>
        <taxon>Bacteria</taxon>
        <taxon>Candidatus Tayloriibacteriota</taxon>
    </lineage>
</organism>
<comment type="caution">
    <text evidence="2">The sequence shown here is derived from an EMBL/GenBank/DDBJ whole genome shotgun (WGS) entry which is preliminary data.</text>
</comment>
<dbReference type="Pfam" id="PF03161">
    <property type="entry name" value="LAGLIDADG_2"/>
    <property type="match status" value="1"/>
</dbReference>
<reference evidence="2 3" key="1">
    <citation type="journal article" date="2016" name="Nat. Commun.">
        <title>Thousands of microbial genomes shed light on interconnected biogeochemical processes in an aquifer system.</title>
        <authorList>
            <person name="Anantharaman K."/>
            <person name="Brown C.T."/>
            <person name="Hug L.A."/>
            <person name="Sharon I."/>
            <person name="Castelle C.J."/>
            <person name="Probst A.J."/>
            <person name="Thomas B.C."/>
            <person name="Singh A."/>
            <person name="Wilkins M.J."/>
            <person name="Karaoz U."/>
            <person name="Brodie E.L."/>
            <person name="Williams K.H."/>
            <person name="Hubbard S.S."/>
            <person name="Banfield J.F."/>
        </authorList>
    </citation>
    <scope>NUCLEOTIDE SEQUENCE [LARGE SCALE GENOMIC DNA]</scope>
</reference>
<sequence length="203" mass="24106">MRRSVQKIIIGSLLGDGWLNPMTPTQKSSYRVKYSDRSIGYLTWIHDQVAELKPSELKSIPKYSQHLFYTESRTDLGEFRKLFYPNEGEKRVPQNIKSLLKDPLSLAVWFMDDGTLDFRDKYHRNALFATHCFSFNDCNLLSDMLRENFGLKVSVCKCQMRGKMYYRLYVYSESMKLFEDIIKPFMHKDYAYKIRNCQGQQQR</sequence>
<evidence type="ECO:0000259" key="1">
    <source>
        <dbReference type="Pfam" id="PF03161"/>
    </source>
</evidence>
<dbReference type="InterPro" id="IPR027434">
    <property type="entry name" value="Homing_endonucl"/>
</dbReference>
<dbReference type="Proteomes" id="UP000176355">
    <property type="component" value="Unassembled WGS sequence"/>
</dbReference>
<evidence type="ECO:0000313" key="2">
    <source>
        <dbReference type="EMBL" id="OHA43115.1"/>
    </source>
</evidence>
<dbReference type="EMBL" id="MHSL01000032">
    <property type="protein sequence ID" value="OHA43115.1"/>
    <property type="molecule type" value="Genomic_DNA"/>
</dbReference>
<proteinExistence type="predicted"/>
<feature type="domain" description="Homing endonuclease LAGLIDADG" evidence="1">
    <location>
        <begin position="7"/>
        <end position="178"/>
    </location>
</feature>
<dbReference type="SUPFAM" id="SSF55608">
    <property type="entry name" value="Homing endonucleases"/>
    <property type="match status" value="1"/>
</dbReference>
<accession>A0A1G2P441</accession>
<protein>
    <recommendedName>
        <fullName evidence="1">Homing endonuclease LAGLIDADG domain-containing protein</fullName>
    </recommendedName>
</protein>
<gene>
    <name evidence="2" type="ORF">A3G03_02375</name>
</gene>